<comment type="caution">
    <text evidence="1">The sequence shown here is derived from an EMBL/GenBank/DDBJ whole genome shotgun (WGS) entry which is preliminary data.</text>
</comment>
<accession>A0A392RTV2</accession>
<keyword evidence="2" id="KW-1185">Reference proteome</keyword>
<name>A0A392RTV2_9FABA</name>
<protein>
    <submittedName>
        <fullName evidence="1">Long chain acyl-CoA synthetase 2-like</fullName>
    </submittedName>
</protein>
<evidence type="ECO:0000313" key="1">
    <source>
        <dbReference type="EMBL" id="MCI39632.1"/>
    </source>
</evidence>
<proteinExistence type="predicted"/>
<dbReference type="Proteomes" id="UP000265520">
    <property type="component" value="Unassembled WGS sequence"/>
</dbReference>
<dbReference type="AlphaFoldDB" id="A0A392RTV2"/>
<sequence length="44" mass="4649">MVYESSAKDCLTESCAGCFTAIGDVFSMIGTVGIPMTTIEARLE</sequence>
<reference evidence="1 2" key="1">
    <citation type="journal article" date="2018" name="Front. Plant Sci.">
        <title>Red Clover (Trifolium pratense) and Zigzag Clover (T. medium) - A Picture of Genomic Similarities and Differences.</title>
        <authorList>
            <person name="Dluhosova J."/>
            <person name="Istvanek J."/>
            <person name="Nedelnik J."/>
            <person name="Repkova J."/>
        </authorList>
    </citation>
    <scope>NUCLEOTIDE SEQUENCE [LARGE SCALE GENOMIC DNA]</scope>
    <source>
        <strain evidence="2">cv. 10/8</strain>
        <tissue evidence="1">Leaf</tissue>
    </source>
</reference>
<evidence type="ECO:0000313" key="2">
    <source>
        <dbReference type="Proteomes" id="UP000265520"/>
    </source>
</evidence>
<feature type="non-terminal residue" evidence="1">
    <location>
        <position position="44"/>
    </location>
</feature>
<organism evidence="1 2">
    <name type="scientific">Trifolium medium</name>
    <dbReference type="NCBI Taxonomy" id="97028"/>
    <lineage>
        <taxon>Eukaryota</taxon>
        <taxon>Viridiplantae</taxon>
        <taxon>Streptophyta</taxon>
        <taxon>Embryophyta</taxon>
        <taxon>Tracheophyta</taxon>
        <taxon>Spermatophyta</taxon>
        <taxon>Magnoliopsida</taxon>
        <taxon>eudicotyledons</taxon>
        <taxon>Gunneridae</taxon>
        <taxon>Pentapetalae</taxon>
        <taxon>rosids</taxon>
        <taxon>fabids</taxon>
        <taxon>Fabales</taxon>
        <taxon>Fabaceae</taxon>
        <taxon>Papilionoideae</taxon>
        <taxon>50 kb inversion clade</taxon>
        <taxon>NPAAA clade</taxon>
        <taxon>Hologalegina</taxon>
        <taxon>IRL clade</taxon>
        <taxon>Trifolieae</taxon>
        <taxon>Trifolium</taxon>
    </lineage>
</organism>
<dbReference type="EMBL" id="LXQA010269787">
    <property type="protein sequence ID" value="MCI39632.1"/>
    <property type="molecule type" value="Genomic_DNA"/>
</dbReference>